<reference evidence="3 4" key="1">
    <citation type="submission" date="2016-06" db="EMBL/GenBank/DDBJ databases">
        <title>Genome of Rhinopithecus bieti.</title>
        <authorList>
            <person name="Wu"/>
            <person name="C.-I. and Zhang"/>
            <person name="Y."/>
        </authorList>
    </citation>
    <scope>NUCLEOTIDE SEQUENCE</scope>
</reference>
<feature type="chain" id="PRO_5014447582" evidence="2">
    <location>
        <begin position="23"/>
        <end position="142"/>
    </location>
</feature>
<evidence type="ECO:0000256" key="2">
    <source>
        <dbReference type="SAM" id="SignalP"/>
    </source>
</evidence>
<evidence type="ECO:0000313" key="3">
    <source>
        <dbReference type="Ensembl" id="ENSRBIP00000009509.1"/>
    </source>
</evidence>
<reference evidence="3" key="3">
    <citation type="submission" date="2025-09" db="UniProtKB">
        <authorList>
            <consortium name="Ensembl"/>
        </authorList>
    </citation>
    <scope>IDENTIFICATION</scope>
</reference>
<dbReference type="GeneTree" id="ENSGT00940000159681"/>
<feature type="region of interest" description="Disordered" evidence="1">
    <location>
        <begin position="65"/>
        <end position="116"/>
    </location>
</feature>
<dbReference type="AlphaFoldDB" id="A0A2K6KE23"/>
<name>A0A2K6KE23_RHIBE</name>
<dbReference type="Ensembl" id="ENSRBIT00000033125.1">
    <property type="protein sequence ID" value="ENSRBIP00000009509.1"/>
    <property type="gene ID" value="ENSRBIG00000028629.1"/>
</dbReference>
<feature type="compositionally biased region" description="Low complexity" evidence="1">
    <location>
        <begin position="65"/>
        <end position="111"/>
    </location>
</feature>
<gene>
    <name evidence="3" type="primary">SERPING1</name>
</gene>
<sequence length="142" mass="15178">MASRLTLLTLLLLLLAGDRASSNPNATSSSSWDPESLQEGSEGKIAVPDNSKMLFIESILEASSLPTTNSTTNSTTKITANTTDEPTTQPTTQPTAQPTIQPIQPTTQLPTDSPTQPTTGYAVNHGEIGDSIFFFLFLSFFL</sequence>
<evidence type="ECO:0000256" key="1">
    <source>
        <dbReference type="SAM" id="MobiDB-lite"/>
    </source>
</evidence>
<protein>
    <submittedName>
        <fullName evidence="3">Serpin family G member 1</fullName>
    </submittedName>
</protein>
<feature type="compositionally biased region" description="Low complexity" evidence="1">
    <location>
        <begin position="20"/>
        <end position="31"/>
    </location>
</feature>
<proteinExistence type="predicted"/>
<feature type="signal peptide" evidence="2">
    <location>
        <begin position="1"/>
        <end position="22"/>
    </location>
</feature>
<evidence type="ECO:0000313" key="4">
    <source>
        <dbReference type="Proteomes" id="UP000233180"/>
    </source>
</evidence>
<feature type="region of interest" description="Disordered" evidence="1">
    <location>
        <begin position="20"/>
        <end position="45"/>
    </location>
</feature>
<keyword evidence="2" id="KW-0732">Signal</keyword>
<organism evidence="3 4">
    <name type="scientific">Rhinopithecus bieti</name>
    <name type="common">Black snub-nosed monkey</name>
    <name type="synonym">Pygathrix bieti</name>
    <dbReference type="NCBI Taxonomy" id="61621"/>
    <lineage>
        <taxon>Eukaryota</taxon>
        <taxon>Metazoa</taxon>
        <taxon>Chordata</taxon>
        <taxon>Craniata</taxon>
        <taxon>Vertebrata</taxon>
        <taxon>Euteleostomi</taxon>
        <taxon>Mammalia</taxon>
        <taxon>Eutheria</taxon>
        <taxon>Euarchontoglires</taxon>
        <taxon>Primates</taxon>
        <taxon>Haplorrhini</taxon>
        <taxon>Catarrhini</taxon>
        <taxon>Cercopithecidae</taxon>
        <taxon>Colobinae</taxon>
        <taxon>Rhinopithecus</taxon>
    </lineage>
</organism>
<keyword evidence="4" id="KW-1185">Reference proteome</keyword>
<reference evidence="3" key="2">
    <citation type="submission" date="2025-08" db="UniProtKB">
        <authorList>
            <consortium name="Ensembl"/>
        </authorList>
    </citation>
    <scope>IDENTIFICATION</scope>
</reference>
<dbReference type="Proteomes" id="UP000233180">
    <property type="component" value="Unassembled WGS sequence"/>
</dbReference>
<accession>A0A2K6KE23</accession>